<dbReference type="GO" id="GO:0006890">
    <property type="term" value="P:retrograde vesicle-mediated transport, Golgi to endoplasmic reticulum"/>
    <property type="evidence" value="ECO:0007669"/>
    <property type="project" value="TreeGrafter"/>
</dbReference>
<dbReference type="GO" id="GO:0005783">
    <property type="term" value="C:endoplasmic reticulum"/>
    <property type="evidence" value="ECO:0007669"/>
    <property type="project" value="GOC"/>
</dbReference>
<feature type="transmembrane region" description="Helical" evidence="6">
    <location>
        <begin position="40"/>
        <end position="59"/>
    </location>
</feature>
<comment type="similarity">
    <text evidence="2">Belongs to the RER1 family.</text>
</comment>
<evidence type="ECO:0000313" key="7">
    <source>
        <dbReference type="EMBL" id="CAD7629914.1"/>
    </source>
</evidence>
<evidence type="ECO:0000256" key="1">
    <source>
        <dbReference type="ARBA" id="ARBA00004141"/>
    </source>
</evidence>
<keyword evidence="8" id="KW-1185">Reference proteome</keyword>
<keyword evidence="3 6" id="KW-0812">Transmembrane</keyword>
<dbReference type="EMBL" id="OC862065">
    <property type="protein sequence ID" value="CAD7629914.1"/>
    <property type="molecule type" value="Genomic_DNA"/>
</dbReference>
<dbReference type="PANTHER" id="PTHR10743:SF0">
    <property type="entry name" value="PROTEIN RER1"/>
    <property type="match status" value="1"/>
</dbReference>
<comment type="subcellular location">
    <subcellularLocation>
        <location evidence="1">Membrane</location>
        <topology evidence="1">Multi-pass membrane protein</topology>
    </subcellularLocation>
</comment>
<sequence>MDSMEEPFMESSQPSVVSKFFTSLSQRYQSLLDTWTPHIAYRWVFTAIVFLAFMGRHMIKYRYLPWTHGKTKYQGKEDSGKVYTK</sequence>
<dbReference type="GO" id="GO:0006621">
    <property type="term" value="P:protein retention in ER lumen"/>
    <property type="evidence" value="ECO:0007669"/>
    <property type="project" value="TreeGrafter"/>
</dbReference>
<name>A0A7R9Q3D6_9ACAR</name>
<evidence type="ECO:0000256" key="6">
    <source>
        <dbReference type="SAM" id="Phobius"/>
    </source>
</evidence>
<dbReference type="EMBL" id="CAJPIZ010007490">
    <property type="protein sequence ID" value="CAG2110344.1"/>
    <property type="molecule type" value="Genomic_DNA"/>
</dbReference>
<dbReference type="PANTHER" id="PTHR10743">
    <property type="entry name" value="PROTEIN RER1"/>
    <property type="match status" value="1"/>
</dbReference>
<dbReference type="Pfam" id="PF03248">
    <property type="entry name" value="Rer1"/>
    <property type="match status" value="1"/>
</dbReference>
<reference evidence="7" key="1">
    <citation type="submission" date="2020-11" db="EMBL/GenBank/DDBJ databases">
        <authorList>
            <person name="Tran Van P."/>
        </authorList>
    </citation>
    <scope>NUCLEOTIDE SEQUENCE</scope>
</reference>
<evidence type="ECO:0000256" key="2">
    <source>
        <dbReference type="ARBA" id="ARBA00006070"/>
    </source>
</evidence>
<dbReference type="OrthoDB" id="448250at2759"/>
<keyword evidence="5 6" id="KW-0472">Membrane</keyword>
<dbReference type="GO" id="GO:0000139">
    <property type="term" value="C:Golgi membrane"/>
    <property type="evidence" value="ECO:0007669"/>
    <property type="project" value="TreeGrafter"/>
</dbReference>
<gene>
    <name evidence="7" type="ORF">OSB1V03_LOCUS10328</name>
</gene>
<proteinExistence type="inferred from homology"/>
<accession>A0A7R9Q3D6</accession>
<evidence type="ECO:0000256" key="3">
    <source>
        <dbReference type="ARBA" id="ARBA00022692"/>
    </source>
</evidence>
<dbReference type="Proteomes" id="UP000759131">
    <property type="component" value="Unassembled WGS sequence"/>
</dbReference>
<evidence type="ECO:0000313" key="8">
    <source>
        <dbReference type="Proteomes" id="UP000759131"/>
    </source>
</evidence>
<evidence type="ECO:0000256" key="5">
    <source>
        <dbReference type="ARBA" id="ARBA00023136"/>
    </source>
</evidence>
<evidence type="ECO:0000256" key="4">
    <source>
        <dbReference type="ARBA" id="ARBA00022989"/>
    </source>
</evidence>
<dbReference type="AlphaFoldDB" id="A0A7R9Q3D6"/>
<protein>
    <submittedName>
        <fullName evidence="7">Uncharacterized protein</fullName>
    </submittedName>
</protein>
<dbReference type="InterPro" id="IPR004932">
    <property type="entry name" value="Rer1"/>
</dbReference>
<organism evidence="7">
    <name type="scientific">Medioppia subpectinata</name>
    <dbReference type="NCBI Taxonomy" id="1979941"/>
    <lineage>
        <taxon>Eukaryota</taxon>
        <taxon>Metazoa</taxon>
        <taxon>Ecdysozoa</taxon>
        <taxon>Arthropoda</taxon>
        <taxon>Chelicerata</taxon>
        <taxon>Arachnida</taxon>
        <taxon>Acari</taxon>
        <taxon>Acariformes</taxon>
        <taxon>Sarcoptiformes</taxon>
        <taxon>Oribatida</taxon>
        <taxon>Brachypylina</taxon>
        <taxon>Oppioidea</taxon>
        <taxon>Oppiidae</taxon>
        <taxon>Medioppia</taxon>
    </lineage>
</organism>
<keyword evidence="4 6" id="KW-1133">Transmembrane helix</keyword>